<feature type="region of interest" description="Disordered" evidence="2">
    <location>
        <begin position="1274"/>
        <end position="1295"/>
    </location>
</feature>
<evidence type="ECO:0000313" key="4">
    <source>
        <dbReference type="Proteomes" id="UP001189429"/>
    </source>
</evidence>
<evidence type="ECO:0000256" key="1">
    <source>
        <dbReference type="SAM" id="Coils"/>
    </source>
</evidence>
<reference evidence="3" key="1">
    <citation type="submission" date="2023-10" db="EMBL/GenBank/DDBJ databases">
        <authorList>
            <person name="Chen Y."/>
            <person name="Shah S."/>
            <person name="Dougan E. K."/>
            <person name="Thang M."/>
            <person name="Chan C."/>
        </authorList>
    </citation>
    <scope>NUCLEOTIDE SEQUENCE [LARGE SCALE GENOMIC DNA]</scope>
</reference>
<keyword evidence="4" id="KW-1185">Reference proteome</keyword>
<organism evidence="3 4">
    <name type="scientific">Prorocentrum cordatum</name>
    <dbReference type="NCBI Taxonomy" id="2364126"/>
    <lineage>
        <taxon>Eukaryota</taxon>
        <taxon>Sar</taxon>
        <taxon>Alveolata</taxon>
        <taxon>Dinophyceae</taxon>
        <taxon>Prorocentrales</taxon>
        <taxon>Prorocentraceae</taxon>
        <taxon>Prorocentrum</taxon>
    </lineage>
</organism>
<feature type="coiled-coil region" evidence="1">
    <location>
        <begin position="42"/>
        <end position="97"/>
    </location>
</feature>
<evidence type="ECO:0000313" key="3">
    <source>
        <dbReference type="EMBL" id="CAK0903414.1"/>
    </source>
</evidence>
<dbReference type="Proteomes" id="UP001189429">
    <property type="component" value="Unassembled WGS sequence"/>
</dbReference>
<dbReference type="EMBL" id="CAUYUJ010021226">
    <property type="protein sequence ID" value="CAK0903414.1"/>
    <property type="molecule type" value="Genomic_DNA"/>
</dbReference>
<proteinExistence type="predicted"/>
<dbReference type="Gene3D" id="3.60.10.10">
    <property type="entry name" value="Endonuclease/exonuclease/phosphatase"/>
    <property type="match status" value="1"/>
</dbReference>
<feature type="region of interest" description="Disordered" evidence="2">
    <location>
        <begin position="161"/>
        <end position="210"/>
    </location>
</feature>
<dbReference type="InterPro" id="IPR036691">
    <property type="entry name" value="Endo/exonu/phosph_ase_sf"/>
</dbReference>
<gene>
    <name evidence="3" type="ORF">PCOR1329_LOCUS79744</name>
</gene>
<evidence type="ECO:0000256" key="2">
    <source>
        <dbReference type="SAM" id="MobiDB-lite"/>
    </source>
</evidence>
<feature type="compositionally biased region" description="Low complexity" evidence="2">
    <location>
        <begin position="176"/>
        <end position="193"/>
    </location>
</feature>
<protein>
    <recommendedName>
        <fullName evidence="5">Reverse transcriptase domain-containing protein</fullName>
    </recommendedName>
</protein>
<feature type="compositionally biased region" description="Basic and acidic residues" evidence="2">
    <location>
        <begin position="165"/>
        <end position="175"/>
    </location>
</feature>
<evidence type="ECO:0008006" key="5">
    <source>
        <dbReference type="Google" id="ProtNLM"/>
    </source>
</evidence>
<dbReference type="SUPFAM" id="SSF56219">
    <property type="entry name" value="DNase I-like"/>
    <property type="match status" value="1"/>
</dbReference>
<accession>A0ABN9XTX2</accession>
<comment type="caution">
    <text evidence="3">The sequence shown here is derived from an EMBL/GenBank/DDBJ whole genome shotgun (WGS) entry which is preliminary data.</text>
</comment>
<sequence length="1295" mass="140262">GQTADWATAPREELRARLRKAKARLFASKPLRARTHAIANKAKQCAERLEKVEGNKRKAQEALRRAVEVVERAEKVHADLLEQRVALQAELVQLQQQAPQAPQPRPAGQAMAQDAIGGLGITVGELEAVVLQQLSAHPNEEQPVPAEAPAEEQAIASQDLASTAEEVRDGAERDGQSQPAPEAAAPGSGSGAAVVPRWQPEEESVEQLQQRLRKHGLELEGCEESDARARCVAVASGGFQPVLLVQEHRARDHDGLAALQQAMMDHGYAGLWAPAVQGPRDEAGASGGVAVLARSHIIVTSLPFLERPLAARPVVAHVRWGVAGGFVAISAYFHDSAGWNGDYQHVAAVLVKYLAKLSAAGIDWVAGGGFDIEPGKFPVQQLHGVRGLWAAAEDATCRPRAGAWSTLDYFLFSASLAPRLGRPRFDEYGTTKPHLPVAMEMHAQDLPMQERVARGPRPIGPVPPVGCSRGVQDWRMPRGKVRAAVCREHFAEAWGAVVATVEQELLGRYDVVGHDSAKYVGRSGALDTTLVAVKWRPPRRRAALGRQAAACRAPSRSARHLMGVGTYVAKAVRQLHGASLLCPLFEAQFDKLAGSLLEAAAYRDKIIASRGTLAFLPRWVQDFFGQRMQTFAQADFAGQASRVVEYASGQYEAALAAQQKKWVKWANESLSHGAGRAHRCSKVRPGGIEEWDVLPELTVEKVKRAALSFPTGMAMGPAKLGMRALSFLSEDSVHLCAQPSMRMEKMGAWPEGRLWRAMSRLPKPSGGCRPIALMHDVVRWWSRAWADISKGWLMQHPSVDIWGLGAGRSSSNAAFDLGLATEVAVALEEQVVAVLQDAWKFFETVTPEALIQEARLLKMPLPLVWLLVELYRQLRRLQAFGSVSYEVVSYQVALAGCTHACALVSVLMHRVLGRARCMGVTPRALVDDVALQWVRTAGSNVGVLWAAVTRFRVEAKQLGIIVQPAKSGYVTSSKGLAAECRKHAGSRGLQLLHWVTVLWRTGLPTSAGHGAGVVGISDDELQRLRAEASRLAGARPGPSGAAISLASQRSARFDPVYEATVALVVRYSSWVWEQRTSLGRLQRAWASITQRLVEKPTWGLARGPSASTTLALWRVGWHMRSSLVLVTDEEQHVNLIATSPSDLKAYLVEGVSRWQGRQILSHFGGAQPTGPIWMRVLRLCVGGKGAAVAEVPAAVSLRIHWADAPGHRLRGCEASPPGGSELGTACVVANRPSVEQDVLPDRLQQILIIMRDKGLQAGGVGVADFSGFEHEVGLPVPPPRVPPAADEAEVRLWGD</sequence>
<feature type="non-terminal residue" evidence="3">
    <location>
        <position position="1"/>
    </location>
</feature>
<keyword evidence="1" id="KW-0175">Coiled coil</keyword>
<name>A0ABN9XTX2_9DINO</name>